<gene>
    <name evidence="2" type="ORF">LTR84_005723</name>
</gene>
<reference evidence="2 3" key="1">
    <citation type="submission" date="2023-08" db="EMBL/GenBank/DDBJ databases">
        <title>Black Yeasts Isolated from many extreme environments.</title>
        <authorList>
            <person name="Coleine C."/>
            <person name="Stajich J.E."/>
            <person name="Selbmann L."/>
        </authorList>
    </citation>
    <scope>NUCLEOTIDE SEQUENCE [LARGE SCALE GENOMIC DNA]</scope>
    <source>
        <strain evidence="2 3">CCFEE 5792</strain>
    </source>
</reference>
<dbReference type="Proteomes" id="UP001358417">
    <property type="component" value="Unassembled WGS sequence"/>
</dbReference>
<feature type="region of interest" description="Disordered" evidence="1">
    <location>
        <begin position="107"/>
        <end position="131"/>
    </location>
</feature>
<dbReference type="EMBL" id="JAVRRD010000021">
    <property type="protein sequence ID" value="KAK5048632.1"/>
    <property type="molecule type" value="Genomic_DNA"/>
</dbReference>
<dbReference type="AlphaFoldDB" id="A0AAV9N382"/>
<keyword evidence="3" id="KW-1185">Reference proteome</keyword>
<dbReference type="RefSeq" id="XP_064703991.1">
    <property type="nucleotide sequence ID" value="XM_064849288.1"/>
</dbReference>
<feature type="region of interest" description="Disordered" evidence="1">
    <location>
        <begin position="1"/>
        <end position="43"/>
    </location>
</feature>
<evidence type="ECO:0000313" key="3">
    <source>
        <dbReference type="Proteomes" id="UP001358417"/>
    </source>
</evidence>
<organism evidence="2 3">
    <name type="scientific">Exophiala bonariae</name>
    <dbReference type="NCBI Taxonomy" id="1690606"/>
    <lineage>
        <taxon>Eukaryota</taxon>
        <taxon>Fungi</taxon>
        <taxon>Dikarya</taxon>
        <taxon>Ascomycota</taxon>
        <taxon>Pezizomycotina</taxon>
        <taxon>Eurotiomycetes</taxon>
        <taxon>Chaetothyriomycetidae</taxon>
        <taxon>Chaetothyriales</taxon>
        <taxon>Herpotrichiellaceae</taxon>
        <taxon>Exophiala</taxon>
    </lineage>
</organism>
<sequence>MNNLPTSATSDDSMDEQRQRALKQRRRRRRVAAGRSGGTFELLRHGNQLTYQYVSPDQRRHQPGGRFSWDYTPSTDGFDDFNARSVHSQGDHDSTPKISPLVVARESKHESRSDTVGTGLPQPTAHHRTPRRDRYHAYVESVYSGLSAEEATYVIFNSPDVIPDTPSRLSGQAAASQCLDPETGPAIDAQNTQMAATESQNESLLGGIKMKSPTKKKTFGRMKDIRRMVKKIVHKKMGTSTAGEIGRLFNKAFHGNRSTVDKERLESVCGSQNVVDGVGFQGHLHNPSTPQGRTIERTRGMESDSPVKDQLLREQENDEQQERLNKTFFTPPAGQKESGKRSTASLNSEVFD</sequence>
<accession>A0AAV9N382</accession>
<evidence type="ECO:0000313" key="2">
    <source>
        <dbReference type="EMBL" id="KAK5048632.1"/>
    </source>
</evidence>
<proteinExistence type="predicted"/>
<feature type="region of interest" description="Disordered" evidence="1">
    <location>
        <begin position="279"/>
        <end position="352"/>
    </location>
</feature>
<dbReference type="GeneID" id="89973898"/>
<evidence type="ECO:0000256" key="1">
    <source>
        <dbReference type="SAM" id="MobiDB-lite"/>
    </source>
</evidence>
<protein>
    <submittedName>
        <fullName evidence="2">Uncharacterized protein</fullName>
    </submittedName>
</protein>
<name>A0AAV9N382_9EURO</name>
<feature type="compositionally biased region" description="Polar residues" evidence="1">
    <location>
        <begin position="341"/>
        <end position="352"/>
    </location>
</feature>
<feature type="compositionally biased region" description="Polar residues" evidence="1">
    <location>
        <begin position="1"/>
        <end position="11"/>
    </location>
</feature>
<feature type="compositionally biased region" description="Basic and acidic residues" evidence="1">
    <location>
        <begin position="294"/>
        <end position="325"/>
    </location>
</feature>
<feature type="compositionally biased region" description="Basic residues" evidence="1">
    <location>
        <begin position="20"/>
        <end position="32"/>
    </location>
</feature>
<comment type="caution">
    <text evidence="2">The sequence shown here is derived from an EMBL/GenBank/DDBJ whole genome shotgun (WGS) entry which is preliminary data.</text>
</comment>
<feature type="region of interest" description="Disordered" evidence="1">
    <location>
        <begin position="167"/>
        <end position="186"/>
    </location>
</feature>